<gene>
    <name evidence="2" type="ORF">P5S46_21875</name>
</gene>
<organism evidence="2 3">
    <name type="scientific">Aeromonas caviae</name>
    <name type="common">Aeromonas punctata</name>
    <dbReference type="NCBI Taxonomy" id="648"/>
    <lineage>
        <taxon>Bacteria</taxon>
        <taxon>Pseudomonadati</taxon>
        <taxon>Pseudomonadota</taxon>
        <taxon>Gammaproteobacteria</taxon>
        <taxon>Aeromonadales</taxon>
        <taxon>Aeromonadaceae</taxon>
        <taxon>Aeromonas</taxon>
    </lineage>
</organism>
<feature type="transmembrane region" description="Helical" evidence="1">
    <location>
        <begin position="35"/>
        <end position="53"/>
    </location>
</feature>
<keyword evidence="1" id="KW-0472">Membrane</keyword>
<keyword evidence="1" id="KW-0812">Transmembrane</keyword>
<accession>A0AAJ6CTR4</accession>
<evidence type="ECO:0000313" key="3">
    <source>
        <dbReference type="Proteomes" id="UP001218423"/>
    </source>
</evidence>
<sequence length="140" mass="14969">MKNEHKFYAGIVMIFILALVSVSDATGVIRLGQGGAALCVLVTFLAAYLIGFGNTKGDDAKRNQGGDSKEKQCAIGVLINGMAEGWEPATNEEEAIKEAYSRSMEDSLTHCIMSGIDASDENAKIVYLVVGGSFYKSHDL</sequence>
<reference evidence="2" key="1">
    <citation type="submission" date="2023-03" db="EMBL/GenBank/DDBJ databases">
        <title>Aeromonas caviae strain AC1520.</title>
        <authorList>
            <person name="Xie T."/>
            <person name="Zhang Q."/>
            <person name="Deng J."/>
            <person name="Li X."/>
        </authorList>
    </citation>
    <scope>NUCLEOTIDE SEQUENCE</scope>
    <source>
        <strain evidence="2">AC1520</strain>
        <plasmid evidence="2">pAC1520</plasmid>
    </source>
</reference>
<keyword evidence="1" id="KW-1133">Transmembrane helix</keyword>
<evidence type="ECO:0000313" key="2">
    <source>
        <dbReference type="EMBL" id="WFG00146.1"/>
    </source>
</evidence>
<name>A0AAJ6CTR4_AERCA</name>
<dbReference type="EMBL" id="CP120943">
    <property type="protein sequence ID" value="WFG00146.1"/>
    <property type="molecule type" value="Genomic_DNA"/>
</dbReference>
<geneLocation type="plasmid" evidence="2 3">
    <name>pAC1520</name>
</geneLocation>
<dbReference type="AlphaFoldDB" id="A0AAJ6CTR4"/>
<feature type="transmembrane region" description="Helical" evidence="1">
    <location>
        <begin position="7"/>
        <end position="29"/>
    </location>
</feature>
<dbReference type="RefSeq" id="WP_277857156.1">
    <property type="nucleotide sequence ID" value="NZ_CP120943.1"/>
</dbReference>
<protein>
    <submittedName>
        <fullName evidence="2">Uncharacterized protein</fullName>
    </submittedName>
</protein>
<dbReference type="Proteomes" id="UP001218423">
    <property type="component" value="Plasmid pAC1520"/>
</dbReference>
<proteinExistence type="predicted"/>
<keyword evidence="2" id="KW-0614">Plasmid</keyword>
<evidence type="ECO:0000256" key="1">
    <source>
        <dbReference type="SAM" id="Phobius"/>
    </source>
</evidence>